<dbReference type="Pfam" id="PF12826">
    <property type="entry name" value="HHH_2"/>
    <property type="match status" value="1"/>
</dbReference>
<evidence type="ECO:0000256" key="12">
    <source>
        <dbReference type="ARBA" id="ARBA00060881"/>
    </source>
</evidence>
<dbReference type="SUPFAM" id="SSF50249">
    <property type="entry name" value="Nucleic acid-binding proteins"/>
    <property type="match status" value="1"/>
</dbReference>
<dbReference type="Pfam" id="PF03120">
    <property type="entry name" value="OB_DNA_ligase"/>
    <property type="match status" value="1"/>
</dbReference>
<dbReference type="Gene3D" id="1.10.287.610">
    <property type="entry name" value="Helix hairpin bin"/>
    <property type="match status" value="1"/>
</dbReference>
<dbReference type="SMART" id="SM00292">
    <property type="entry name" value="BRCT"/>
    <property type="match status" value="1"/>
</dbReference>
<dbReference type="PANTHER" id="PTHR23389:SF9">
    <property type="entry name" value="DNA LIGASE"/>
    <property type="match status" value="1"/>
</dbReference>
<dbReference type="GO" id="GO:0046872">
    <property type="term" value="F:metal ion binding"/>
    <property type="evidence" value="ECO:0007669"/>
    <property type="project" value="UniProtKB-KW"/>
</dbReference>
<protein>
    <recommendedName>
        <fullName evidence="2 13">DNA ligase</fullName>
        <ecNumber evidence="1 13">6.5.1.2</ecNumber>
    </recommendedName>
    <alternativeName>
        <fullName evidence="13">Polydeoxyribonucleotide synthase [NAD(+)]</fullName>
    </alternativeName>
</protein>
<dbReference type="Pfam" id="PF03119">
    <property type="entry name" value="DNA_ligase_ZBD"/>
    <property type="match status" value="1"/>
</dbReference>
<dbReference type="CDD" id="cd17748">
    <property type="entry name" value="BRCT_DNA_ligase_like"/>
    <property type="match status" value="1"/>
</dbReference>
<comment type="caution">
    <text evidence="15">The sequence shown here is derived from an EMBL/GenBank/DDBJ whole genome shotgun (WGS) entry which is preliminary data.</text>
</comment>
<dbReference type="InterPro" id="IPR001357">
    <property type="entry name" value="BRCT_dom"/>
</dbReference>
<evidence type="ECO:0000256" key="8">
    <source>
        <dbReference type="ARBA" id="ARBA00022842"/>
    </source>
</evidence>
<dbReference type="PANTHER" id="PTHR23389">
    <property type="entry name" value="CHROMOSOME TRANSMISSION FIDELITY FACTOR 18"/>
    <property type="match status" value="1"/>
</dbReference>
<evidence type="ECO:0000256" key="10">
    <source>
        <dbReference type="ARBA" id="ARBA00023204"/>
    </source>
</evidence>
<dbReference type="EMBL" id="JACRUO010000001">
    <property type="protein sequence ID" value="MBD3689895.1"/>
    <property type="molecule type" value="Genomic_DNA"/>
</dbReference>
<dbReference type="InterPro" id="IPR004149">
    <property type="entry name" value="Znf_DNAligase_C4"/>
</dbReference>
<comment type="cofactor">
    <cofactor evidence="13">
        <name>Mg(2+)</name>
        <dbReference type="ChEBI" id="CHEBI:18420"/>
    </cofactor>
    <cofactor evidence="13">
        <name>Mn(2+)</name>
        <dbReference type="ChEBI" id="CHEBI:29035"/>
    </cofactor>
</comment>
<evidence type="ECO:0000256" key="3">
    <source>
        <dbReference type="ARBA" id="ARBA00022598"/>
    </source>
</evidence>
<evidence type="ECO:0000313" key="16">
    <source>
        <dbReference type="Proteomes" id="UP000627538"/>
    </source>
</evidence>
<evidence type="ECO:0000256" key="6">
    <source>
        <dbReference type="ARBA" id="ARBA00022763"/>
    </source>
</evidence>
<feature type="active site" description="N6-AMP-lysine intermediate" evidence="13">
    <location>
        <position position="124"/>
    </location>
</feature>
<dbReference type="GO" id="GO:0006260">
    <property type="term" value="P:DNA replication"/>
    <property type="evidence" value="ECO:0007669"/>
    <property type="project" value="UniProtKB-KW"/>
</dbReference>
<dbReference type="RefSeq" id="WP_191071915.1">
    <property type="nucleotide sequence ID" value="NZ_CP060506.1"/>
</dbReference>
<evidence type="ECO:0000256" key="5">
    <source>
        <dbReference type="ARBA" id="ARBA00022723"/>
    </source>
</evidence>
<evidence type="ECO:0000313" key="15">
    <source>
        <dbReference type="EMBL" id="MBD3689895.1"/>
    </source>
</evidence>
<feature type="binding site" evidence="13">
    <location>
        <position position="304"/>
    </location>
    <ligand>
        <name>NAD(+)</name>
        <dbReference type="ChEBI" id="CHEBI:57540"/>
    </ligand>
</feature>
<dbReference type="Gene3D" id="3.30.470.30">
    <property type="entry name" value="DNA ligase/mRNA capping enzyme"/>
    <property type="match status" value="1"/>
</dbReference>
<dbReference type="SUPFAM" id="SSF47781">
    <property type="entry name" value="RuvA domain 2-like"/>
    <property type="match status" value="2"/>
</dbReference>
<proteinExistence type="inferred from homology"/>
<feature type="binding site" evidence="13">
    <location>
        <begin position="42"/>
        <end position="46"/>
    </location>
    <ligand>
        <name>NAD(+)</name>
        <dbReference type="ChEBI" id="CHEBI:57540"/>
    </ligand>
</feature>
<dbReference type="GO" id="GO:0003911">
    <property type="term" value="F:DNA ligase (NAD+) activity"/>
    <property type="evidence" value="ECO:0007669"/>
    <property type="project" value="UniProtKB-UniRule"/>
</dbReference>
<dbReference type="PROSITE" id="PS50172">
    <property type="entry name" value="BRCT"/>
    <property type="match status" value="1"/>
</dbReference>
<comment type="catalytic activity">
    <reaction evidence="11 13">
        <text>NAD(+) + (deoxyribonucleotide)n-3'-hydroxyl + 5'-phospho-(deoxyribonucleotide)m = (deoxyribonucleotide)n+m + AMP + beta-nicotinamide D-nucleotide.</text>
        <dbReference type="EC" id="6.5.1.2"/>
    </reaction>
</comment>
<dbReference type="FunFam" id="3.30.470.30:FF:000001">
    <property type="entry name" value="DNA ligase"/>
    <property type="match status" value="1"/>
</dbReference>
<keyword evidence="16" id="KW-1185">Reference proteome</keyword>
<evidence type="ECO:0000259" key="14">
    <source>
        <dbReference type="PROSITE" id="PS50172"/>
    </source>
</evidence>
<dbReference type="CDD" id="cd00114">
    <property type="entry name" value="LIGANc"/>
    <property type="match status" value="1"/>
</dbReference>
<feature type="binding site" evidence="13">
    <location>
        <position position="447"/>
    </location>
    <ligand>
        <name>Zn(2+)</name>
        <dbReference type="ChEBI" id="CHEBI:29105"/>
    </ligand>
</feature>
<dbReference type="InterPro" id="IPR036420">
    <property type="entry name" value="BRCT_dom_sf"/>
</dbReference>
<dbReference type="Pfam" id="PF00533">
    <property type="entry name" value="BRCT"/>
    <property type="match status" value="1"/>
</dbReference>
<dbReference type="EC" id="6.5.1.2" evidence="1 13"/>
<dbReference type="InterPro" id="IPR004150">
    <property type="entry name" value="NAD_DNA_ligase_OB"/>
</dbReference>
<dbReference type="InterPro" id="IPR001679">
    <property type="entry name" value="DNA_ligase"/>
</dbReference>
<dbReference type="GO" id="GO:0005829">
    <property type="term" value="C:cytosol"/>
    <property type="evidence" value="ECO:0007669"/>
    <property type="project" value="TreeGrafter"/>
</dbReference>
<evidence type="ECO:0000256" key="11">
    <source>
        <dbReference type="ARBA" id="ARBA00034005"/>
    </source>
</evidence>
<dbReference type="NCBIfam" id="TIGR00575">
    <property type="entry name" value="dnlj"/>
    <property type="match status" value="1"/>
</dbReference>
<dbReference type="InterPro" id="IPR018239">
    <property type="entry name" value="DNA_ligase_AS"/>
</dbReference>
<feature type="binding site" evidence="13">
    <location>
        <position position="422"/>
    </location>
    <ligand>
        <name>Zn(2+)</name>
        <dbReference type="ChEBI" id="CHEBI:29105"/>
    </ligand>
</feature>
<comment type="similarity">
    <text evidence="12 13">Belongs to the NAD-dependent DNA ligase family. LigA subfamily.</text>
</comment>
<dbReference type="FunFam" id="1.10.150.20:FF:000006">
    <property type="entry name" value="DNA ligase"/>
    <property type="match status" value="1"/>
</dbReference>
<dbReference type="HAMAP" id="MF_01588">
    <property type="entry name" value="DNA_ligase_A"/>
    <property type="match status" value="1"/>
</dbReference>
<dbReference type="InterPro" id="IPR013839">
    <property type="entry name" value="DNAligase_adenylation"/>
</dbReference>
<dbReference type="InterPro" id="IPR041663">
    <property type="entry name" value="DisA/LigA_HHH"/>
</dbReference>
<dbReference type="Gene3D" id="1.10.150.20">
    <property type="entry name" value="5' to 3' exonuclease, C-terminal subdomain"/>
    <property type="match status" value="2"/>
</dbReference>
<keyword evidence="10 13" id="KW-0234">DNA repair</keyword>
<keyword evidence="13" id="KW-0464">Manganese</keyword>
<dbReference type="InterPro" id="IPR012340">
    <property type="entry name" value="NA-bd_OB-fold"/>
</dbReference>
<dbReference type="AlphaFoldDB" id="A0A8I0G8J9"/>
<dbReference type="SUPFAM" id="SSF52113">
    <property type="entry name" value="BRCT domain"/>
    <property type="match status" value="1"/>
</dbReference>
<reference evidence="15 16" key="1">
    <citation type="submission" date="2020-08" db="EMBL/GenBank/DDBJ databases">
        <title>Winkia gen. nov., sp. nov., isolated from faeces of the Anser albifrons in China.</title>
        <authorList>
            <person name="Liu Q."/>
        </authorList>
    </citation>
    <scope>NUCLEOTIDE SEQUENCE [LARGE SCALE GENOMIC DNA]</scope>
    <source>
        <strain evidence="15 16">C62</strain>
    </source>
</reference>
<feature type="binding site" evidence="13">
    <location>
        <position position="441"/>
    </location>
    <ligand>
        <name>Zn(2+)</name>
        <dbReference type="ChEBI" id="CHEBI:29105"/>
    </ligand>
</feature>
<dbReference type="SMART" id="SM00532">
    <property type="entry name" value="LIGANc"/>
    <property type="match status" value="1"/>
</dbReference>
<feature type="binding site" evidence="13">
    <location>
        <position position="145"/>
    </location>
    <ligand>
        <name>NAD(+)</name>
        <dbReference type="ChEBI" id="CHEBI:57540"/>
    </ligand>
</feature>
<dbReference type="Gene3D" id="2.40.50.140">
    <property type="entry name" value="Nucleic acid-binding proteins"/>
    <property type="match status" value="1"/>
</dbReference>
<dbReference type="InterPro" id="IPR010994">
    <property type="entry name" value="RuvA_2-like"/>
</dbReference>
<dbReference type="Gene3D" id="6.20.10.30">
    <property type="match status" value="1"/>
</dbReference>
<organism evidence="15 16">
    <name type="scientific">Nanchangia anserum</name>
    <dbReference type="NCBI Taxonomy" id="2692125"/>
    <lineage>
        <taxon>Bacteria</taxon>
        <taxon>Bacillati</taxon>
        <taxon>Actinomycetota</taxon>
        <taxon>Actinomycetes</taxon>
        <taxon>Actinomycetales</taxon>
        <taxon>Actinomycetaceae</taxon>
        <taxon>Nanchangia</taxon>
    </lineage>
</organism>
<evidence type="ECO:0000256" key="13">
    <source>
        <dbReference type="HAMAP-Rule" id="MF_01588"/>
    </source>
</evidence>
<dbReference type="Proteomes" id="UP000627538">
    <property type="component" value="Unassembled WGS sequence"/>
</dbReference>
<name>A0A8I0G8J9_9ACTO</name>
<sequence length="790" mass="86279">MAETTDHELSLERARHEHADLVARIEEDRHHYYDRDQPVRSDADYDASFRQLKQLEERYPELVSPDSPTQTVGGTRQVAFSPVTHLSPMASLEDVFSLEEVRAWWTRIHTELGLERIRVTVEVKIDGLAVNLLYRRGHLERAATRGDGRIGEDVTANVRTISAIPQQLAGTGHPDLMEVRGEIYFPLAEFAEFNAARVAAHEKPFVNPRNAAAGSLRQKNPAVTATRPLSMIAHGVGEVRWGDTTPADAPRDLDDFYAKLSQWGLPTSPYTRVADSLETVESIIETIGRERSHISHEIDGVVIKVNERGLQNALGSRARTPRWAVAYKFPPQEVFTRLLDIRVQVGRTGRVTPYGVMEKVLVAGSHVERATLHNPQEVERKGVLKGDIVVLRKAGDVIPEIVAPVVERRTGTEEPFVMPSECPSCGAPLAPSREGEADWRCPNRAHCPAQLTERIAHIGSRGAFDVEGLGAEAALALTQPEADRDAVAASLVSGEPVLLADGTTVVTMGECERAGVDEADLIDVADRLLPPAMSPVLHGEAGIFDLDVEAVRDVYVWRYSAAPKAVQDAGAGEYVWRQVRYFWSVGRRKKSDPTQWLKGQEERPNKLIEQLVAQLDKAKSQPLWRVLVGLSIRHVGPTAAQALARAFGSMRAIREADTDQLAAVDGVGEVIAESVRDWFVDPDHVAIVEGWAASGVRMEDDRRAEAPQVLEGLTIVVSGSVDGYTRESAKEALAVRGAKAASSVSKKTDVLVAGSGAGSKLAKAEQLGIPVVDAGDFERLLAGEVPSRTS</sequence>
<evidence type="ECO:0000256" key="1">
    <source>
        <dbReference type="ARBA" id="ARBA00012722"/>
    </source>
</evidence>
<dbReference type="NCBIfam" id="NF005932">
    <property type="entry name" value="PRK07956.1"/>
    <property type="match status" value="1"/>
</dbReference>
<comment type="function">
    <text evidence="13">DNA ligase that catalyzes the formation of phosphodiester linkages between 5'-phosphoryl and 3'-hydroxyl groups in double-stranded DNA using NAD as a coenzyme and as the energy source for the reaction. It is essential for DNA replication and repair of damaged DNA.</text>
</comment>
<feature type="domain" description="BRCT" evidence="14">
    <location>
        <begin position="705"/>
        <end position="773"/>
    </location>
</feature>
<keyword evidence="5 13" id="KW-0479">Metal-binding</keyword>
<gene>
    <name evidence="13 15" type="primary">ligA</name>
    <name evidence="15" type="ORF">H8R10_06615</name>
</gene>
<feature type="binding site" evidence="13">
    <location>
        <begin position="91"/>
        <end position="92"/>
    </location>
    <ligand>
        <name>NAD(+)</name>
        <dbReference type="ChEBI" id="CHEBI:57540"/>
    </ligand>
</feature>
<feature type="binding site" evidence="13">
    <location>
        <position position="328"/>
    </location>
    <ligand>
        <name>NAD(+)</name>
        <dbReference type="ChEBI" id="CHEBI:57540"/>
    </ligand>
</feature>
<dbReference type="SUPFAM" id="SSF56091">
    <property type="entry name" value="DNA ligase/mRNA capping enzyme, catalytic domain"/>
    <property type="match status" value="1"/>
</dbReference>
<keyword evidence="9 13" id="KW-0520">NAD</keyword>
<dbReference type="Gene3D" id="3.40.50.10190">
    <property type="entry name" value="BRCT domain"/>
    <property type="match status" value="1"/>
</dbReference>
<dbReference type="Pfam" id="PF01653">
    <property type="entry name" value="DNA_ligase_aden"/>
    <property type="match status" value="1"/>
</dbReference>
<accession>A0A8I0G8J9</accession>
<dbReference type="InterPro" id="IPR013840">
    <property type="entry name" value="DNAligase_N"/>
</dbReference>
<keyword evidence="7 13" id="KW-0862">Zinc</keyword>
<keyword evidence="6 13" id="KW-0227">DNA damage</keyword>
<evidence type="ECO:0000256" key="4">
    <source>
        <dbReference type="ARBA" id="ARBA00022705"/>
    </source>
</evidence>
<feature type="binding site" evidence="13">
    <location>
        <position position="182"/>
    </location>
    <ligand>
        <name>NAD(+)</name>
        <dbReference type="ChEBI" id="CHEBI:57540"/>
    </ligand>
</feature>
<dbReference type="GO" id="GO:0006281">
    <property type="term" value="P:DNA repair"/>
    <property type="evidence" value="ECO:0007669"/>
    <property type="project" value="UniProtKB-KW"/>
</dbReference>
<feature type="binding site" evidence="13">
    <location>
        <position position="122"/>
    </location>
    <ligand>
        <name>NAD(+)</name>
        <dbReference type="ChEBI" id="CHEBI:57540"/>
    </ligand>
</feature>
<dbReference type="PROSITE" id="PS01055">
    <property type="entry name" value="DNA_LIGASE_N1"/>
    <property type="match status" value="1"/>
</dbReference>
<dbReference type="PIRSF" id="PIRSF001604">
    <property type="entry name" value="LigA"/>
    <property type="match status" value="1"/>
</dbReference>
<keyword evidence="3 13" id="KW-0436">Ligase</keyword>
<keyword evidence="4 13" id="KW-0235">DNA replication</keyword>
<evidence type="ECO:0000256" key="9">
    <source>
        <dbReference type="ARBA" id="ARBA00023027"/>
    </source>
</evidence>
<feature type="binding site" evidence="13">
    <location>
        <position position="425"/>
    </location>
    <ligand>
        <name>Zn(2+)</name>
        <dbReference type="ChEBI" id="CHEBI:29105"/>
    </ligand>
</feature>
<dbReference type="FunFam" id="2.40.50.140:FF:000012">
    <property type="entry name" value="DNA ligase"/>
    <property type="match status" value="1"/>
</dbReference>
<evidence type="ECO:0000256" key="7">
    <source>
        <dbReference type="ARBA" id="ARBA00022833"/>
    </source>
</evidence>
<evidence type="ECO:0000256" key="2">
    <source>
        <dbReference type="ARBA" id="ARBA00013308"/>
    </source>
</evidence>
<keyword evidence="8 13" id="KW-0460">Magnesium</keyword>